<accession>A0A1Z4UZA5</accession>
<dbReference type="InterPro" id="IPR018511">
    <property type="entry name" value="Hemolysin-typ_Ca-bd_CS"/>
</dbReference>
<feature type="domain" description="Tryptophan-rich" evidence="1">
    <location>
        <begin position="487"/>
        <end position="591"/>
    </location>
</feature>
<reference evidence="2 3" key="1">
    <citation type="submission" date="2017-06" db="EMBL/GenBank/DDBJ databases">
        <title>Genome sequencing of cyanobaciteial culture collection at National Institute for Environmental Studies (NIES).</title>
        <authorList>
            <person name="Hirose Y."/>
            <person name="Shimura Y."/>
            <person name="Fujisawa T."/>
            <person name="Nakamura Y."/>
            <person name="Kawachi M."/>
        </authorList>
    </citation>
    <scope>NUCLEOTIDE SEQUENCE [LARGE SCALE GENOMIC DNA]</scope>
    <source>
        <strain evidence="2 3">NIES-806</strain>
    </source>
</reference>
<feature type="domain" description="Tryptophan-rich" evidence="1">
    <location>
        <begin position="259"/>
        <end position="363"/>
    </location>
</feature>
<evidence type="ECO:0000259" key="1">
    <source>
        <dbReference type="Pfam" id="PF07483"/>
    </source>
</evidence>
<dbReference type="PRINTS" id="PR00313">
    <property type="entry name" value="CABNDNGRPT"/>
</dbReference>
<proteinExistence type="predicted"/>
<keyword evidence="3" id="KW-1185">Reference proteome</keyword>
<dbReference type="PROSITE" id="PS00330">
    <property type="entry name" value="HEMOLYSIN_CALCIUM"/>
    <property type="match status" value="1"/>
</dbReference>
<dbReference type="NCBIfam" id="NF041518">
    <property type="entry name" value="choice_anch_Q"/>
    <property type="match status" value="1"/>
</dbReference>
<dbReference type="InterPro" id="IPR048165">
    <property type="entry name" value="Bluetail_dom"/>
</dbReference>
<dbReference type="KEGG" id="dcm:NIES806_07030"/>
<sequence length="858" mass="91085">MDGFYHGGGGIYNGGQAILLGTTIKNNTADSGGGIQSSGTLTISNSTIYNNTARSSGGGIFHSGTTSLINSTVSGNQADYSGGIYASDGILNIFNSTITQNAADETYNFYVGGIDNSRASVNLKNSIVAGNIGGSPDLDGNINGNNNNLIGNLSRASGTVGTGTDIVNVNPKLGPLQDNGNGIFTHALLSGSPAINKGNNALITTDVFDIDGDGNNSENIPFDNRGSGYTRISGGTVDIGAFEFQPALVFTPIESAGNTKLVKDSTNKYFTQIGTNTPNTIKNGGQQIYQDIYSGWQTLAAETVNGVNQVLWKNVSGNFLHIWSLDSNWNWVSSEGQWALNSVDALTQETNFGIDANSDGVIGYTPIELAGNTKFIKDAANKYFTQIGTNTPNTIKNGGQQIYQDIYSGWQTLAAETVNGVNQVLWKNVSGNFLHIWSLDSNWNWVSSEGQWALNSVDALTQETNFGIDANSDGVIGYTPIELAGNTKFIKDAANKYFTQIGTNTPNTIKNGGQQIYQDIYSGWQTLAAETVNGVNQVLWKNVSGNFLHIWSLDSNWNWVSSEGQWALNSVDALTQETNFGIDANSDGVIGYTPIELAGNTKFIKDAANKYFTQIGTNTPNTIKNGGQQIYQDIYSGWQTLAAETVNGVNQVLWKNVSGNFLHIWSLDSNWNWVSSEGQWALNSADALTQETNFGIDANADGKIGNPFSLTVTGTSGNDFLVGGANNDVLTGAGGKDTLTGGLGSDKFVYQNLTDSLLANFDVITDFNATTGNDLFRVSTTRAGFVDVGGVNTLNAADIGAKLTAAAFGSNFAAQFSFGQKTFVAINDATAGFNSSTDAIIEITGLTGTLNINNFVIV</sequence>
<gene>
    <name evidence="2" type="ORF">NIES806_07030</name>
</gene>
<evidence type="ECO:0000313" key="3">
    <source>
        <dbReference type="Proteomes" id="UP000218702"/>
    </source>
</evidence>
<dbReference type="SUPFAM" id="SSF51126">
    <property type="entry name" value="Pectin lyase-like"/>
    <property type="match status" value="1"/>
</dbReference>
<name>A0A1Z4UZA5_9CYAN</name>
<dbReference type="EMBL" id="AP018316">
    <property type="protein sequence ID" value="BAZ84514.1"/>
    <property type="molecule type" value="Genomic_DNA"/>
</dbReference>
<dbReference type="GO" id="GO:0005509">
    <property type="term" value="F:calcium ion binding"/>
    <property type="evidence" value="ECO:0007669"/>
    <property type="project" value="InterPro"/>
</dbReference>
<dbReference type="Pfam" id="PF07483">
    <property type="entry name" value="W_rich_C"/>
    <property type="match status" value="4"/>
</dbReference>
<feature type="domain" description="Tryptophan-rich" evidence="1">
    <location>
        <begin position="601"/>
        <end position="705"/>
    </location>
</feature>
<dbReference type="InterPro" id="IPR059226">
    <property type="entry name" value="Choice_anch_Q_dom"/>
</dbReference>
<dbReference type="Pfam" id="PF00353">
    <property type="entry name" value="HemolysinCabind"/>
    <property type="match status" value="1"/>
</dbReference>
<dbReference type="Proteomes" id="UP000218702">
    <property type="component" value="Chromosome"/>
</dbReference>
<dbReference type="Gene3D" id="2.150.10.10">
    <property type="entry name" value="Serralysin-like metalloprotease, C-terminal"/>
    <property type="match status" value="1"/>
</dbReference>
<dbReference type="InterPro" id="IPR011049">
    <property type="entry name" value="Serralysin-like_metalloprot_C"/>
</dbReference>
<dbReference type="InterPro" id="IPR011050">
    <property type="entry name" value="Pectin_lyase_fold/virulence"/>
</dbReference>
<dbReference type="InterPro" id="IPR011121">
    <property type="entry name" value="Trp-rich_dom"/>
</dbReference>
<feature type="domain" description="Tryptophan-rich" evidence="1">
    <location>
        <begin position="373"/>
        <end position="477"/>
    </location>
</feature>
<evidence type="ECO:0000313" key="2">
    <source>
        <dbReference type="EMBL" id="BAZ84514.1"/>
    </source>
</evidence>
<organism evidence="2 3">
    <name type="scientific">Dolichospermum compactum NIES-806</name>
    <dbReference type="NCBI Taxonomy" id="1973481"/>
    <lineage>
        <taxon>Bacteria</taxon>
        <taxon>Bacillati</taxon>
        <taxon>Cyanobacteriota</taxon>
        <taxon>Cyanophyceae</taxon>
        <taxon>Nostocales</taxon>
        <taxon>Aphanizomenonaceae</taxon>
        <taxon>Dolichospermum</taxon>
        <taxon>Dolichospermum compactum</taxon>
    </lineage>
</organism>
<dbReference type="InterPro" id="IPR001343">
    <property type="entry name" value="Hemolysn_Ca-bd"/>
</dbReference>
<dbReference type="AlphaFoldDB" id="A0A1Z4UZA5"/>
<protein>
    <recommendedName>
        <fullName evidence="1">Tryptophan-rich domain-containing protein</fullName>
    </recommendedName>
</protein>
<dbReference type="NCBIfam" id="NF041519">
    <property type="entry name" value="bluetail"/>
    <property type="match status" value="1"/>
</dbReference>
<dbReference type="SUPFAM" id="SSF51120">
    <property type="entry name" value="beta-Roll"/>
    <property type="match status" value="1"/>
</dbReference>